<dbReference type="InterPro" id="IPR007459">
    <property type="entry name" value="DNA_pol3_chi"/>
</dbReference>
<dbReference type="RefSeq" id="WP_236984797.1">
    <property type="nucleotide sequence ID" value="NZ_AP023086.1"/>
</dbReference>
<reference evidence="1 2" key="1">
    <citation type="journal article" date="2022" name="IScience">
        <title>An ultrasensitive nanofiber-based assay for enzymatic hydrolysis and deep-sea microbial degradation of cellulose.</title>
        <authorList>
            <person name="Tsudome M."/>
            <person name="Tachioka M."/>
            <person name="Miyazaki M."/>
            <person name="Uchimura K."/>
            <person name="Tsuda M."/>
            <person name="Takaki Y."/>
            <person name="Deguchi S."/>
        </authorList>
    </citation>
    <scope>NUCLEOTIDE SEQUENCE [LARGE SCALE GENOMIC DNA]</scope>
    <source>
        <strain evidence="1 2">GE09</strain>
    </source>
</reference>
<keyword evidence="1" id="KW-0808">Transferase</keyword>
<dbReference type="AlphaFoldDB" id="A0AAN1WKV4"/>
<name>A0AAN1WKV4_9GAMM</name>
<protein>
    <submittedName>
        <fullName evidence="1">DNA polymerase III subunit chi</fullName>
        <ecNumber evidence="1">2.7.7.7</ecNumber>
    </submittedName>
</protein>
<dbReference type="Proteomes" id="UP001320119">
    <property type="component" value="Chromosome"/>
</dbReference>
<organism evidence="1 2">
    <name type="scientific">Marinagarivorans cellulosilyticus</name>
    <dbReference type="NCBI Taxonomy" id="2721545"/>
    <lineage>
        <taxon>Bacteria</taxon>
        <taxon>Pseudomonadati</taxon>
        <taxon>Pseudomonadota</taxon>
        <taxon>Gammaproteobacteria</taxon>
        <taxon>Cellvibrionales</taxon>
        <taxon>Cellvibrionaceae</taxon>
        <taxon>Marinagarivorans</taxon>
    </lineage>
</organism>
<dbReference type="EC" id="2.7.7.7" evidence="1"/>
<evidence type="ECO:0000313" key="2">
    <source>
        <dbReference type="Proteomes" id="UP001320119"/>
    </source>
</evidence>
<evidence type="ECO:0000313" key="1">
    <source>
        <dbReference type="EMBL" id="BCD99531.1"/>
    </source>
</evidence>
<gene>
    <name evidence="1" type="ORF">MARGE09_P3733</name>
</gene>
<dbReference type="KEGG" id="marq:MARGE09_P3733"/>
<keyword evidence="1" id="KW-0548">Nucleotidyltransferase</keyword>
<dbReference type="GO" id="GO:0003677">
    <property type="term" value="F:DNA binding"/>
    <property type="evidence" value="ECO:0007669"/>
    <property type="project" value="InterPro"/>
</dbReference>
<proteinExistence type="predicted"/>
<dbReference type="GO" id="GO:0006260">
    <property type="term" value="P:DNA replication"/>
    <property type="evidence" value="ECO:0007669"/>
    <property type="project" value="InterPro"/>
</dbReference>
<keyword evidence="2" id="KW-1185">Reference proteome</keyword>
<dbReference type="InterPro" id="IPR036768">
    <property type="entry name" value="PolIII_chi_sf"/>
</dbReference>
<dbReference type="Pfam" id="PF04364">
    <property type="entry name" value="DNA_pol3_chi"/>
    <property type="match status" value="1"/>
</dbReference>
<sequence>MARIDFYVLQSNSSDARQDFAVKLSQKALHHQLSILIWLDDHNAASTLDTKLWKNQPESYLPHALVPSPEPAPPILLAVNQDQPNYRQLVINLHPQPHPNYDEFQRIAEIVIQTPEVLEQTRANYKHYKAQGHEIFMHNL</sequence>
<dbReference type="PANTHER" id="PTHR38767">
    <property type="entry name" value="DNA POLYMERASE III SUBUNIT CHI"/>
    <property type="match status" value="1"/>
</dbReference>
<dbReference type="EMBL" id="AP023086">
    <property type="protein sequence ID" value="BCD99531.1"/>
    <property type="molecule type" value="Genomic_DNA"/>
</dbReference>
<dbReference type="SUPFAM" id="SSF102400">
    <property type="entry name" value="DNA polymerase III chi subunit"/>
    <property type="match status" value="1"/>
</dbReference>
<dbReference type="GO" id="GO:0003887">
    <property type="term" value="F:DNA-directed DNA polymerase activity"/>
    <property type="evidence" value="ECO:0007669"/>
    <property type="project" value="UniProtKB-EC"/>
</dbReference>
<dbReference type="Gene3D" id="3.40.50.10110">
    <property type="entry name" value="DNA polymerase III subunit chi"/>
    <property type="match status" value="1"/>
</dbReference>
<dbReference type="PANTHER" id="PTHR38767:SF1">
    <property type="entry name" value="DNA POLYMERASE III SUBUNIT CHI"/>
    <property type="match status" value="1"/>
</dbReference>
<dbReference type="GO" id="GO:0032298">
    <property type="term" value="P:positive regulation of DNA-templated DNA replication initiation"/>
    <property type="evidence" value="ECO:0007669"/>
    <property type="project" value="TreeGrafter"/>
</dbReference>
<accession>A0AAN1WKV4</accession>